<proteinExistence type="predicted"/>
<evidence type="ECO:0000313" key="2">
    <source>
        <dbReference type="EMBL" id="QHC34694.1"/>
    </source>
</evidence>
<feature type="region of interest" description="Disordered" evidence="1">
    <location>
        <begin position="1"/>
        <end position="49"/>
    </location>
</feature>
<dbReference type="EMBL" id="CP041348">
    <property type="protein sequence ID" value="QHC34694.1"/>
    <property type="molecule type" value="Genomic_DNA"/>
</dbReference>
<dbReference type="Proteomes" id="UP000464674">
    <property type="component" value="Chromosome"/>
</dbReference>
<dbReference type="OrthoDB" id="7265231at2"/>
<protein>
    <submittedName>
        <fullName evidence="2">Uncharacterized protein</fullName>
    </submittedName>
</protein>
<evidence type="ECO:0000313" key="3">
    <source>
        <dbReference type="Proteomes" id="UP000464674"/>
    </source>
</evidence>
<accession>A0A857FQF9</accession>
<organism evidence="2 3">
    <name type="scientific">Komagataeibacter xylinus</name>
    <name type="common">Gluconacetobacter xylinus</name>
    <dbReference type="NCBI Taxonomy" id="28448"/>
    <lineage>
        <taxon>Bacteria</taxon>
        <taxon>Pseudomonadati</taxon>
        <taxon>Pseudomonadota</taxon>
        <taxon>Alphaproteobacteria</taxon>
        <taxon>Acetobacterales</taxon>
        <taxon>Acetobacteraceae</taxon>
        <taxon>Komagataeibacter</taxon>
    </lineage>
</organism>
<reference evidence="2 3" key="1">
    <citation type="journal article" date="2020" name="Carbohydr. Polym.">
        <title>Characterization and optimization of production of bacterial cellulose from strain CGMCC 17276 based on whole-genome analysis.</title>
        <authorList>
            <person name="Lu T."/>
            <person name="Gao H."/>
            <person name="Liao B."/>
            <person name="Wu J."/>
            <person name="Zhang W."/>
            <person name="Huang J."/>
            <person name="Liu M."/>
            <person name="Huang J."/>
            <person name="Chang Z."/>
            <person name="Jin M."/>
            <person name="Yi Z."/>
            <person name="Jiang D."/>
        </authorList>
    </citation>
    <scope>NUCLEOTIDE SEQUENCE [LARGE SCALE GENOMIC DNA]</scope>
    <source>
        <strain evidence="2 3">CGMCC 17276</strain>
    </source>
</reference>
<dbReference type="RefSeq" id="WP_159260850.1">
    <property type="nucleotide sequence ID" value="NZ_CP041348.1"/>
</dbReference>
<sequence length="200" mass="21217">MSGGLTTGMNRSNRGRYDGGGMPPNGAMPGAKPTPERAEAASPGTTHDADLHLMTDEGITLRKMRDANRYAVFMLPPGVGAVRIMSRTVRPAGMAGACGDERRPRGVLVRHIKLFEGTVARHIVMHLAQKAPSGWHDGFYAPRPEPCRWTDGQALLDLGPRHPGMLGVLCLEVLAGGPYGVVPAGSATAAPPEVERPVQQ</sequence>
<dbReference type="AlphaFoldDB" id="A0A857FQF9"/>
<gene>
    <name evidence="2" type="ORF">FMA36_03480</name>
</gene>
<name>A0A857FQF9_KOMXY</name>
<feature type="compositionally biased region" description="Low complexity" evidence="1">
    <location>
        <begin position="24"/>
        <end position="33"/>
    </location>
</feature>
<evidence type="ECO:0000256" key="1">
    <source>
        <dbReference type="SAM" id="MobiDB-lite"/>
    </source>
</evidence>